<keyword evidence="1" id="KW-0812">Transmembrane</keyword>
<keyword evidence="1" id="KW-1133">Transmembrane helix</keyword>
<feature type="transmembrane region" description="Helical" evidence="1">
    <location>
        <begin position="44"/>
        <end position="63"/>
    </location>
</feature>
<dbReference type="AlphaFoldDB" id="A0A7S9LRE9"/>
<dbReference type="Proteomes" id="UP000594800">
    <property type="component" value="Chromosome"/>
</dbReference>
<keyword evidence="1" id="KW-0472">Membrane</keyword>
<keyword evidence="3" id="KW-1185">Reference proteome</keyword>
<evidence type="ECO:0000313" key="3">
    <source>
        <dbReference type="Proteomes" id="UP000594800"/>
    </source>
</evidence>
<organism evidence="2 3">
    <name type="scientific">Pontivivens ytuae</name>
    <dbReference type="NCBI Taxonomy" id="2789856"/>
    <lineage>
        <taxon>Bacteria</taxon>
        <taxon>Pseudomonadati</taxon>
        <taxon>Pseudomonadota</taxon>
        <taxon>Alphaproteobacteria</taxon>
        <taxon>Rhodobacterales</taxon>
        <taxon>Paracoccaceae</taxon>
        <taxon>Pontivivens</taxon>
    </lineage>
</organism>
<accession>A0A7S9LRE9</accession>
<proteinExistence type="predicted"/>
<dbReference type="KEGG" id="poz:I0K15_18370"/>
<feature type="transmembrane region" description="Helical" evidence="1">
    <location>
        <begin position="12"/>
        <end position="38"/>
    </location>
</feature>
<evidence type="ECO:0000256" key="1">
    <source>
        <dbReference type="SAM" id="Phobius"/>
    </source>
</evidence>
<gene>
    <name evidence="2" type="ORF">I0K15_18370</name>
</gene>
<dbReference type="EMBL" id="CP064942">
    <property type="protein sequence ID" value="QPH53719.1"/>
    <property type="molecule type" value="Genomic_DNA"/>
</dbReference>
<name>A0A7S9LRE9_9RHOB</name>
<evidence type="ECO:0000313" key="2">
    <source>
        <dbReference type="EMBL" id="QPH53719.1"/>
    </source>
</evidence>
<protein>
    <submittedName>
        <fullName evidence="2">Uncharacterized protein</fullName>
    </submittedName>
</protein>
<sequence>MTERSEQSSGGLSGAEIATLLICGVLGIKLGALMGWAVVGAPGLAAVIGGVAGAGLGLLWSRATRAALARGRR</sequence>
<reference evidence="2 3" key="1">
    <citation type="submission" date="2020-11" db="EMBL/GenBank/DDBJ databases">
        <title>Description of Pontivivens ytuae sp. nov. isolated from deep sea sediment of Mariana Trench.</title>
        <authorList>
            <person name="Wang Z."/>
            <person name="Sun Q.-L."/>
            <person name="Xu X.-D."/>
            <person name="Tang Y.-Z."/>
            <person name="Zhang J."/>
        </authorList>
    </citation>
    <scope>NUCLEOTIDE SEQUENCE [LARGE SCALE GENOMIC DNA]</scope>
    <source>
        <strain evidence="2 3">MT2928</strain>
    </source>
</reference>
<dbReference type="RefSeq" id="WP_196102928.1">
    <property type="nucleotide sequence ID" value="NZ_CP064942.1"/>
</dbReference>